<dbReference type="PROSITE" id="PS50855">
    <property type="entry name" value="COX1"/>
    <property type="match status" value="1"/>
</dbReference>
<evidence type="ECO:0000256" key="5">
    <source>
        <dbReference type="RuleBase" id="RU000369"/>
    </source>
</evidence>
<keyword evidence="5" id="KW-0186">Copper</keyword>
<comment type="similarity">
    <text evidence="5">Belongs to the heme-copper respiratory oxidase family.</text>
</comment>
<organism evidence="8">
    <name type="scientific">Euplotes vanleeuwenhoeki</name>
    <dbReference type="NCBI Taxonomy" id="2794224"/>
    <lineage>
        <taxon>Eukaryota</taxon>
        <taxon>Sar</taxon>
        <taxon>Alveolata</taxon>
        <taxon>Ciliophora</taxon>
        <taxon>Intramacronucleata</taxon>
        <taxon>Spirotrichea</taxon>
        <taxon>Hypotrichia</taxon>
        <taxon>Euplotida</taxon>
        <taxon>Euplotidae</taxon>
        <taxon>Euplotes</taxon>
    </lineage>
</organism>
<dbReference type="PANTHER" id="PTHR10422:SF18">
    <property type="entry name" value="CYTOCHROME C OXIDASE SUBUNIT 1"/>
    <property type="match status" value="1"/>
</dbReference>
<name>A0A7T1C4Z9_9SPIT</name>
<accession>A0A7T1C4Z9</accession>
<dbReference type="SUPFAM" id="SSF81442">
    <property type="entry name" value="Cytochrome c oxidase subunit I-like"/>
    <property type="match status" value="1"/>
</dbReference>
<keyword evidence="5" id="KW-0349">Heme</keyword>
<comment type="catalytic activity">
    <reaction evidence="5">
        <text>4 Fe(II)-[cytochrome c] + O2 + 8 H(+)(in) = 4 Fe(III)-[cytochrome c] + 2 H2O + 4 H(+)(out)</text>
        <dbReference type="Rhea" id="RHEA:11436"/>
        <dbReference type="Rhea" id="RHEA-COMP:10350"/>
        <dbReference type="Rhea" id="RHEA-COMP:14399"/>
        <dbReference type="ChEBI" id="CHEBI:15377"/>
        <dbReference type="ChEBI" id="CHEBI:15378"/>
        <dbReference type="ChEBI" id="CHEBI:15379"/>
        <dbReference type="ChEBI" id="CHEBI:29033"/>
        <dbReference type="ChEBI" id="CHEBI:29034"/>
        <dbReference type="EC" id="7.1.1.9"/>
    </reaction>
</comment>
<dbReference type="Pfam" id="PF00115">
    <property type="entry name" value="COX1"/>
    <property type="match status" value="2"/>
</dbReference>
<dbReference type="GO" id="GO:0006123">
    <property type="term" value="P:mitochondrial electron transport, cytochrome c to oxygen"/>
    <property type="evidence" value="ECO:0007669"/>
    <property type="project" value="TreeGrafter"/>
</dbReference>
<evidence type="ECO:0000256" key="4">
    <source>
        <dbReference type="ARBA" id="ARBA00023136"/>
    </source>
</evidence>
<dbReference type="InterPro" id="IPR023615">
    <property type="entry name" value="Cyt_c_Oxase_su1_BS"/>
</dbReference>
<evidence type="ECO:0000256" key="3">
    <source>
        <dbReference type="ARBA" id="ARBA00022989"/>
    </source>
</evidence>
<dbReference type="GO" id="GO:0020037">
    <property type="term" value="F:heme binding"/>
    <property type="evidence" value="ECO:0007669"/>
    <property type="project" value="InterPro"/>
</dbReference>
<dbReference type="GO" id="GO:0004129">
    <property type="term" value="F:cytochrome-c oxidase activity"/>
    <property type="evidence" value="ECO:0007669"/>
    <property type="project" value="UniProtKB-EC"/>
</dbReference>
<keyword evidence="2 5" id="KW-0812">Transmembrane</keyword>
<comment type="subcellular location">
    <subcellularLocation>
        <location evidence="1">Membrane</location>
        <topology evidence="1">Multi-pass membrane protein</topology>
    </subcellularLocation>
    <subcellularLocation>
        <location evidence="5">Mitochondrion inner membrane</location>
        <topology evidence="5">Multi-pass membrane protein</topology>
    </subcellularLocation>
</comment>
<sequence>MSRFNSILDLFIFNLKNLKFIKLKYSYFFFVKGLGKFNMRNIWQSRYLLFNWVYSTNHKRISINYFWFVLFAGVVGMVLATIIRLEMAYPGVGILAGDNSQYLSIVTAHGVVMVFFMAMPLLFGFLGNFLLPTQMGVHDVAFPRMNSAAFWFLPASLLALCQLVCIDRRYQRMNCFNIREVQSLLRNKFVIDTYFNSNINLNRSRLSTFLNYSYNKNNFEFNNFTASLNNSIDNIKTTSWTFKSITESNFIYYIQFLLNSIYLTFHFFLYNFKYCISSLYWVKFLIANIFLIVFNFIFHLKFLILSCYLTITNFWILIKNLTNIYIDLILTPLHLLKILNVYSFKKSYTVFENANWTTYDNMGSNFSEMKNLNMDKYNVYTYFTPAYKIKTGNYLSDNLYTSNFSFLFTSLDFKTMLNSLKGFWFESKTFENNFLNVTLDQSLLKILINTQNNIWINSTTTLNVNKMNFFSIILLNKNLMHTDLFTIQPLNYINNSWSEINKLITSLIFSQSKQVRILNNWRSLQLQREGWRCRMLSARHQRSLFNRFINENETIWIVEKNAKDLLPGWAMITPFSSRTKYTLIGKTDIGIAIVTVTLIASMISSANFLMTYRYLSTLNNRKMRDARSFFSESVIASSWMMIAANPMLILGLLMLLSDRHWRTCFFDYSGGGDTVLFQHMFWFFGHPEVYIIIIPCFGITNTLLSFYLRKRISARASLLYSLYTIALLGFFVWGHHMYMVGLSHTTRMLYSTLTVMISVPAATKIMHWLVTFINSSVHFELPLILTLFFVFYFVSGGISGMSVAHTGMNVLFHDTFYVIGHFHVMLAGSLMFSAYAAVYFYLPSLFGVRYSRLFAYIHVFYYAIGQIFTVIPMIWLGYSGMPRRVLDYPAAMGGWHSIVSSAHIITVSGVLAFVIMLFDSLRKQKSYTIKTFGIGRYNTRLNFYLYQIARNRYWLSKHFTLLPVRSTWHIKNSISSVEIINFEYTDSTVFFYTFSKQEYNSWIKNPKLNYTNSSLWLYL</sequence>
<feature type="transmembrane region" description="Helical" evidence="6">
    <location>
        <begin position="635"/>
        <end position="656"/>
    </location>
</feature>
<feature type="transmembrane region" description="Helical" evidence="6">
    <location>
        <begin position="63"/>
        <end position="83"/>
    </location>
</feature>
<comment type="pathway">
    <text evidence="5">Energy metabolism; oxidative phosphorylation.</text>
</comment>
<dbReference type="InterPro" id="IPR000883">
    <property type="entry name" value="Cyt_C_Oxase_1"/>
</dbReference>
<dbReference type="AlphaFoldDB" id="A0A7T1C4Z9"/>
<dbReference type="GeneID" id="65316528"/>
<keyword evidence="4 5" id="KW-0472">Membrane</keyword>
<feature type="transmembrane region" description="Helical" evidence="6">
    <location>
        <begin position="278"/>
        <end position="297"/>
    </location>
</feature>
<dbReference type="Gene3D" id="1.20.210.10">
    <property type="entry name" value="Cytochrome c oxidase-like, subunit I domain"/>
    <property type="match status" value="2"/>
</dbReference>
<dbReference type="RefSeq" id="YP_010117028.1">
    <property type="nucleotide sequence ID" value="NC_056101.1"/>
</dbReference>
<evidence type="ECO:0000313" key="8">
    <source>
        <dbReference type="EMBL" id="QPM99242.1"/>
    </source>
</evidence>
<keyword evidence="5" id="KW-0813">Transport</keyword>
<dbReference type="EC" id="7.1.1.9" evidence="5"/>
<geneLocation type="mitochondrion" evidence="8"/>
<proteinExistence type="inferred from homology"/>
<dbReference type="GO" id="GO:0015990">
    <property type="term" value="P:electron transport coupled proton transport"/>
    <property type="evidence" value="ECO:0007669"/>
    <property type="project" value="TreeGrafter"/>
</dbReference>
<dbReference type="EMBL" id="MK889230">
    <property type="protein sequence ID" value="QPM99242.1"/>
    <property type="molecule type" value="Genomic_DNA"/>
</dbReference>
<dbReference type="PRINTS" id="PR01165">
    <property type="entry name" value="CYCOXIDASEI"/>
</dbReference>
<evidence type="ECO:0000256" key="2">
    <source>
        <dbReference type="ARBA" id="ARBA00022692"/>
    </source>
</evidence>
<feature type="transmembrane region" description="Helical" evidence="6">
    <location>
        <begin position="750"/>
        <end position="770"/>
    </location>
</feature>
<evidence type="ECO:0000259" key="7">
    <source>
        <dbReference type="PROSITE" id="PS50855"/>
    </source>
</evidence>
<dbReference type="PROSITE" id="PS00077">
    <property type="entry name" value="COX1_CUB"/>
    <property type="match status" value="1"/>
</dbReference>
<keyword evidence="5" id="KW-0408">Iron</keyword>
<feature type="transmembrane region" description="Helical" evidence="6">
    <location>
        <begin position="589"/>
        <end position="615"/>
    </location>
</feature>
<feature type="transmembrane region" description="Helical" evidence="6">
    <location>
        <begin position="816"/>
        <end position="842"/>
    </location>
</feature>
<dbReference type="CDD" id="cd00919">
    <property type="entry name" value="Heme_Cu_Oxidase_I"/>
    <property type="match status" value="1"/>
</dbReference>
<keyword evidence="5" id="KW-0999">Mitochondrion inner membrane</keyword>
<reference evidence="8" key="1">
    <citation type="journal article" date="2020" name="Sci. Rep.">
        <title>Morphology, ultrastructure, genomics, and phylogeny of Euplotes vanleeuwenhoeki sp. nov. and its ultra-reduced endosymbiont 'Candidatus Pinguicoccus supinus' sp. nov.</title>
        <authorList>
            <person name="Serra V."/>
            <person name="Gammuto L."/>
            <person name="Nitla V."/>
            <person name="Castelli M."/>
            <person name="Lanzoni O."/>
            <person name="Sassera D."/>
            <person name="Bandi C."/>
            <person name="Sandeep B.V."/>
            <person name="Verni F."/>
            <person name="Modeo L."/>
            <person name="Petroni G."/>
        </authorList>
    </citation>
    <scope>NUCLEOTIDE SEQUENCE</scope>
    <source>
        <strain evidence="8">KKR18</strain>
    </source>
</reference>
<feature type="transmembrane region" description="Helical" evidence="6">
    <location>
        <begin position="148"/>
        <end position="166"/>
    </location>
</feature>
<evidence type="ECO:0000256" key="1">
    <source>
        <dbReference type="ARBA" id="ARBA00004141"/>
    </source>
</evidence>
<keyword evidence="3 6" id="KW-1133">Transmembrane helix</keyword>
<evidence type="ECO:0000256" key="6">
    <source>
        <dbReference type="SAM" id="Phobius"/>
    </source>
</evidence>
<feature type="domain" description="Cytochrome oxidase subunit I profile" evidence="7">
    <location>
        <begin position="37"/>
        <end position="930"/>
    </location>
</feature>
<dbReference type="UniPathway" id="UPA00705"/>
<feature type="transmembrane region" description="Helical" evidence="6">
    <location>
        <begin position="103"/>
        <end position="128"/>
    </location>
</feature>
<protein>
    <recommendedName>
        <fullName evidence="5">Cytochrome c oxidase subunit 1</fullName>
        <ecNumber evidence="5">7.1.1.9</ecNumber>
    </recommendedName>
</protein>
<dbReference type="GO" id="GO:0046872">
    <property type="term" value="F:metal ion binding"/>
    <property type="evidence" value="ECO:0007669"/>
    <property type="project" value="UniProtKB-KW"/>
</dbReference>
<feature type="transmembrane region" description="Helical" evidence="6">
    <location>
        <begin position="782"/>
        <end position="804"/>
    </location>
</feature>
<keyword evidence="5" id="KW-0479">Metal-binding</keyword>
<dbReference type="InterPro" id="IPR036927">
    <property type="entry name" value="Cyt_c_oxase-like_su1_sf"/>
</dbReference>
<feature type="transmembrane region" description="Helical" evidence="6">
    <location>
        <begin position="898"/>
        <end position="918"/>
    </location>
</feature>
<gene>
    <name evidence="8" type="primary">ctaD_b</name>
    <name evidence="8" type="ORF">MitoLV_9</name>
</gene>
<dbReference type="InterPro" id="IPR023616">
    <property type="entry name" value="Cyt_c_oxase-like_su1_dom"/>
</dbReference>
<feature type="transmembrane region" description="Helical" evidence="6">
    <location>
        <begin position="690"/>
        <end position="708"/>
    </location>
</feature>
<feature type="transmembrane region" description="Helical" evidence="6">
    <location>
        <begin position="720"/>
        <end position="738"/>
    </location>
</feature>
<feature type="transmembrane region" description="Helical" evidence="6">
    <location>
        <begin position="250"/>
        <end position="272"/>
    </location>
</feature>
<feature type="transmembrane region" description="Helical" evidence="6">
    <location>
        <begin position="854"/>
        <end position="878"/>
    </location>
</feature>
<dbReference type="PANTHER" id="PTHR10422">
    <property type="entry name" value="CYTOCHROME C OXIDASE SUBUNIT 1"/>
    <property type="match status" value="1"/>
</dbReference>
<keyword evidence="5 8" id="KW-0496">Mitochondrion</keyword>
<dbReference type="GO" id="GO:0005743">
    <property type="term" value="C:mitochondrial inner membrane"/>
    <property type="evidence" value="ECO:0007669"/>
    <property type="project" value="UniProtKB-SubCell"/>
</dbReference>
<comment type="function">
    <text evidence="5">Component of the cytochrome c oxidase, the last enzyme in the mitochondrial electron transport chain which drives oxidative phosphorylation. The respiratory chain contains 3 multisubunit complexes succinate dehydrogenase (complex II, CII), ubiquinol-cytochrome c oxidoreductase (cytochrome b-c1 complex, complex III, CIII) and cytochrome c oxidase (complex IV, CIV), that cooperate to transfer electrons derived from NADH and succinate to molecular oxygen, creating an electrochemical gradient over the inner membrane that drives transmembrane transport and the ATP synthase. Cytochrome c oxidase is the component of the respiratory chain that catalyzes the reduction of oxygen to water. Electrons originating from reduced cytochrome c in the intermembrane space (IMS) are transferred via the dinuclear copper A center (CU(A)) of subunit 2 and heme A of subunit 1 to the active site in subunit 1, a binuclear center (BNC) formed by heme A3 and copper B (CU(B)). The BNC reduces molecular oxygen to 2 water molecules using 4 electrons from cytochrome c in the IMS and 4 protons from the mitochondrial matrix.</text>
</comment>
<keyword evidence="5" id="KW-0679">Respiratory chain</keyword>
<keyword evidence="5" id="KW-0249">Electron transport</keyword>